<dbReference type="GO" id="GO:0030246">
    <property type="term" value="F:carbohydrate binding"/>
    <property type="evidence" value="ECO:0007669"/>
    <property type="project" value="InterPro"/>
</dbReference>
<reference evidence="2" key="1">
    <citation type="submission" date="2020-10" db="EMBL/GenBank/DDBJ databases">
        <authorList>
            <person name="Gilroy R."/>
        </authorList>
    </citation>
    <scope>NUCLEOTIDE SEQUENCE</scope>
    <source>
        <strain evidence="2">10669</strain>
    </source>
</reference>
<evidence type="ECO:0000313" key="2">
    <source>
        <dbReference type="EMBL" id="HIV04241.1"/>
    </source>
</evidence>
<dbReference type="Proteomes" id="UP000886812">
    <property type="component" value="Unassembled WGS sequence"/>
</dbReference>
<feature type="compositionally biased region" description="Low complexity" evidence="1">
    <location>
        <begin position="1"/>
        <end position="68"/>
    </location>
</feature>
<evidence type="ECO:0008006" key="4">
    <source>
        <dbReference type="Google" id="ProtNLM"/>
    </source>
</evidence>
<accession>A0A9D1T208</accession>
<protein>
    <recommendedName>
        <fullName evidence="4">CBM20 domain-containing protein</fullName>
    </recommendedName>
</protein>
<organism evidence="2 3">
    <name type="scientific">Candidatus Spyradosoma merdigallinarum</name>
    <dbReference type="NCBI Taxonomy" id="2840950"/>
    <lineage>
        <taxon>Bacteria</taxon>
        <taxon>Pseudomonadati</taxon>
        <taxon>Verrucomicrobiota</taxon>
        <taxon>Opitutia</taxon>
        <taxon>Opitutia incertae sedis</taxon>
        <taxon>Candidatus Spyradosoma</taxon>
    </lineage>
</organism>
<dbReference type="InterPro" id="IPR013784">
    <property type="entry name" value="Carb-bd-like_fold"/>
</dbReference>
<reference evidence="2" key="2">
    <citation type="journal article" date="2021" name="PeerJ">
        <title>Extensive microbial diversity within the chicken gut microbiome revealed by metagenomics and culture.</title>
        <authorList>
            <person name="Gilroy R."/>
            <person name="Ravi A."/>
            <person name="Getino M."/>
            <person name="Pursley I."/>
            <person name="Horton D.L."/>
            <person name="Alikhan N.F."/>
            <person name="Baker D."/>
            <person name="Gharbi K."/>
            <person name="Hall N."/>
            <person name="Watson M."/>
            <person name="Adriaenssens E.M."/>
            <person name="Foster-Nyarko E."/>
            <person name="Jarju S."/>
            <person name="Secka A."/>
            <person name="Antonio M."/>
            <person name="Oren A."/>
            <person name="Chaudhuri R.R."/>
            <person name="La Ragione R."/>
            <person name="Hildebrand F."/>
            <person name="Pallen M.J."/>
        </authorList>
    </citation>
    <scope>NUCLEOTIDE SEQUENCE</scope>
    <source>
        <strain evidence="2">10669</strain>
    </source>
</reference>
<evidence type="ECO:0000256" key="1">
    <source>
        <dbReference type="SAM" id="MobiDB-lite"/>
    </source>
</evidence>
<gene>
    <name evidence="2" type="ORF">IAC75_03715</name>
</gene>
<feature type="region of interest" description="Disordered" evidence="1">
    <location>
        <begin position="1"/>
        <end position="70"/>
    </location>
</feature>
<comment type="caution">
    <text evidence="2">The sequence shown here is derived from an EMBL/GenBank/DDBJ whole genome shotgun (WGS) entry which is preliminary data.</text>
</comment>
<proteinExistence type="predicted"/>
<sequence>MKKTAKTTAAKGCAKTKAAAGAKKVTASAPAAKKTGAAKPVAKTAAAPAKKTASAAVKPAAAPASAKKSSAKKVTRIVAHVDVGWGNMLYIRGEGAGLSWEQGVPMICNNGSEWHWIAETEDGPISFKFLVNDEKWALGENVTINAGDVHISDPAF</sequence>
<evidence type="ECO:0000313" key="3">
    <source>
        <dbReference type="Proteomes" id="UP000886812"/>
    </source>
</evidence>
<dbReference type="AlphaFoldDB" id="A0A9D1T208"/>
<dbReference type="EMBL" id="DVOG01000095">
    <property type="protein sequence ID" value="HIV04241.1"/>
    <property type="molecule type" value="Genomic_DNA"/>
</dbReference>
<dbReference type="SUPFAM" id="SSF49452">
    <property type="entry name" value="Starch-binding domain-like"/>
    <property type="match status" value="1"/>
</dbReference>
<name>A0A9D1T208_9BACT</name>